<sequence length="84" mass="9059">MSSGENKKEKFVLSDEEDRPYIVGSRSPGFRVGDQVYLLLSDGSRDGPYLVATVISAQECTLSLENGQSVGHGEVIPMARLEAA</sequence>
<dbReference type="HOGENOM" id="CLU_192387_0_0_1"/>
<dbReference type="InParanoid" id="E9E5G4"/>
<dbReference type="AlphaFoldDB" id="E9E5G4"/>
<dbReference type="OrthoDB" id="4725400at2759"/>
<dbReference type="OMA" id="VISAQEC"/>
<reference evidence="1 2" key="1">
    <citation type="journal article" date="2011" name="PLoS Genet.">
        <title>Genome sequencing and comparative transcriptomics of the model entomopathogenic fungi Metarhizium anisopliae and M. acridum.</title>
        <authorList>
            <person name="Gao Q."/>
            <person name="Jin K."/>
            <person name="Ying S.H."/>
            <person name="Zhang Y."/>
            <person name="Xiao G."/>
            <person name="Shang Y."/>
            <person name="Duan Z."/>
            <person name="Hu X."/>
            <person name="Xie X.Q."/>
            <person name="Zhou G."/>
            <person name="Peng G."/>
            <person name="Luo Z."/>
            <person name="Huang W."/>
            <person name="Wang B."/>
            <person name="Fang W."/>
            <person name="Wang S."/>
            <person name="Zhong Y."/>
            <person name="Ma L.J."/>
            <person name="St Leger R.J."/>
            <person name="Zhao G.P."/>
            <person name="Pei Y."/>
            <person name="Feng M.G."/>
            <person name="Xia Y."/>
            <person name="Wang C."/>
        </authorList>
    </citation>
    <scope>NUCLEOTIDE SEQUENCE [LARGE SCALE GENOMIC DNA]</scope>
    <source>
        <strain evidence="1 2">CQMa 102</strain>
    </source>
</reference>
<organism evidence="2">
    <name type="scientific">Metarhizium acridum (strain CQMa 102)</name>
    <dbReference type="NCBI Taxonomy" id="655827"/>
    <lineage>
        <taxon>Eukaryota</taxon>
        <taxon>Fungi</taxon>
        <taxon>Dikarya</taxon>
        <taxon>Ascomycota</taxon>
        <taxon>Pezizomycotina</taxon>
        <taxon>Sordariomycetes</taxon>
        <taxon>Hypocreomycetidae</taxon>
        <taxon>Hypocreales</taxon>
        <taxon>Clavicipitaceae</taxon>
        <taxon>Metarhizium</taxon>
    </lineage>
</organism>
<name>E9E5G4_METAQ</name>
<keyword evidence="2" id="KW-1185">Reference proteome</keyword>
<dbReference type="EMBL" id="GL698506">
    <property type="protein sequence ID" value="EFY88847.1"/>
    <property type="molecule type" value="Genomic_DNA"/>
</dbReference>
<dbReference type="Proteomes" id="UP000002499">
    <property type="component" value="Unassembled WGS sequence"/>
</dbReference>
<protein>
    <submittedName>
        <fullName evidence="1">Uncharacterized protein</fullName>
    </submittedName>
</protein>
<gene>
    <name evidence="1" type="ORF">MAC_05112</name>
</gene>
<evidence type="ECO:0000313" key="2">
    <source>
        <dbReference type="Proteomes" id="UP000002499"/>
    </source>
</evidence>
<evidence type="ECO:0000313" key="1">
    <source>
        <dbReference type="EMBL" id="EFY88847.1"/>
    </source>
</evidence>
<proteinExistence type="predicted"/>
<accession>E9E5G4</accession>